<organism evidence="9 10">
    <name type="scientific">Denitratimonas tolerans</name>
    <dbReference type="NCBI Taxonomy" id="1338420"/>
    <lineage>
        <taxon>Bacteria</taxon>
        <taxon>Pseudomonadati</taxon>
        <taxon>Pseudomonadota</taxon>
        <taxon>Gammaproteobacteria</taxon>
        <taxon>Lysobacterales</taxon>
        <taxon>Lysobacteraceae</taxon>
        <taxon>Denitratimonas</taxon>
    </lineage>
</organism>
<keyword evidence="10" id="KW-1185">Reference proteome</keyword>
<evidence type="ECO:0000256" key="3">
    <source>
        <dbReference type="ARBA" id="ARBA00022729"/>
    </source>
</evidence>
<comment type="similarity">
    <text evidence="1">Belongs to the glycerophosphoryl diester phosphodiesterase family.</text>
</comment>
<evidence type="ECO:0000259" key="8">
    <source>
        <dbReference type="PROSITE" id="PS51704"/>
    </source>
</evidence>
<protein>
    <recommendedName>
        <fullName evidence="2">glycerophosphodiester phosphodiesterase</fullName>
        <ecNumber evidence="2">3.1.4.46</ecNumber>
    </recommendedName>
</protein>
<feature type="domain" description="GP-PDE" evidence="8">
    <location>
        <begin position="11"/>
        <end position="290"/>
    </location>
</feature>
<dbReference type="Pfam" id="PF03009">
    <property type="entry name" value="GDPD"/>
    <property type="match status" value="1"/>
</dbReference>
<evidence type="ECO:0000313" key="9">
    <source>
        <dbReference type="EMBL" id="MEJ1248581.1"/>
    </source>
</evidence>
<gene>
    <name evidence="9" type="ORF">WB794_02690</name>
</gene>
<keyword evidence="3" id="KW-0732">Signal</keyword>
<dbReference type="PANTHER" id="PTHR43620:SF7">
    <property type="entry name" value="GLYCEROPHOSPHODIESTER PHOSPHODIESTERASE GDPD5-RELATED"/>
    <property type="match status" value="1"/>
</dbReference>
<dbReference type="AlphaFoldDB" id="A0AAW9R3A7"/>
<evidence type="ECO:0000256" key="7">
    <source>
        <dbReference type="SAM" id="MobiDB-lite"/>
    </source>
</evidence>
<keyword evidence="5" id="KW-0378">Hydrolase</keyword>
<accession>A0AAW9R3A7</accession>
<dbReference type="Proteomes" id="UP001364472">
    <property type="component" value="Unassembled WGS sequence"/>
</dbReference>
<dbReference type="GO" id="GO:0006071">
    <property type="term" value="P:glycerol metabolic process"/>
    <property type="evidence" value="ECO:0007669"/>
    <property type="project" value="UniProtKB-KW"/>
</dbReference>
<dbReference type="PANTHER" id="PTHR43620">
    <property type="entry name" value="GLYCEROPHOSPHORYL DIESTER PHOSPHODIESTERASE"/>
    <property type="match status" value="1"/>
</dbReference>
<name>A0AAW9R3A7_9GAMM</name>
<dbReference type="InterPro" id="IPR030395">
    <property type="entry name" value="GP_PDE_dom"/>
</dbReference>
<evidence type="ECO:0000256" key="6">
    <source>
        <dbReference type="ARBA" id="ARBA00047512"/>
    </source>
</evidence>
<reference evidence="9 10" key="1">
    <citation type="journal article" date="2016" name="Antonie Van Leeuwenhoek">
        <title>Denitratimonas tolerans gen. nov., sp. nov., a denitrifying bacterium isolated from a bioreactor for tannery wastewater treatment.</title>
        <authorList>
            <person name="Han S.I."/>
            <person name="Kim J.O."/>
            <person name="Lee Y.R."/>
            <person name="Ekpeghere K.I."/>
            <person name="Koh S.C."/>
            <person name="Whang K.S."/>
        </authorList>
    </citation>
    <scope>NUCLEOTIDE SEQUENCE [LARGE SCALE GENOMIC DNA]</scope>
    <source>
        <strain evidence="9 10">KACC 17565</strain>
    </source>
</reference>
<dbReference type="Gene3D" id="3.20.20.190">
    <property type="entry name" value="Phosphatidylinositol (PI) phosphodiesterase"/>
    <property type="match status" value="1"/>
</dbReference>
<dbReference type="GO" id="GO:0042597">
    <property type="term" value="C:periplasmic space"/>
    <property type="evidence" value="ECO:0007669"/>
    <property type="project" value="TreeGrafter"/>
</dbReference>
<dbReference type="EMBL" id="JBBDHC010000003">
    <property type="protein sequence ID" value="MEJ1248581.1"/>
    <property type="molecule type" value="Genomic_DNA"/>
</dbReference>
<dbReference type="SUPFAM" id="SSF51695">
    <property type="entry name" value="PLC-like phosphodiesterases"/>
    <property type="match status" value="1"/>
</dbReference>
<proteinExistence type="inferred from homology"/>
<dbReference type="PROSITE" id="PS51704">
    <property type="entry name" value="GP_PDE"/>
    <property type="match status" value="1"/>
</dbReference>
<evidence type="ECO:0000256" key="1">
    <source>
        <dbReference type="ARBA" id="ARBA00007277"/>
    </source>
</evidence>
<feature type="region of interest" description="Disordered" evidence="7">
    <location>
        <begin position="1"/>
        <end position="21"/>
    </location>
</feature>
<comment type="caution">
    <text evidence="9">The sequence shown here is derived from an EMBL/GenBank/DDBJ whole genome shotgun (WGS) entry which is preliminary data.</text>
</comment>
<evidence type="ECO:0000313" key="10">
    <source>
        <dbReference type="Proteomes" id="UP001364472"/>
    </source>
</evidence>
<evidence type="ECO:0000256" key="4">
    <source>
        <dbReference type="ARBA" id="ARBA00022798"/>
    </source>
</evidence>
<sequence>MDWPTLDGAPPRIIAHRGASGPMPEHTLEGYALALEQGADVIEPDLVSSRDAQLVIRHDRDLTRSTDIATRPEFAARRRNGDWWIEDLDLAEIARLRAVQPFPSRDHAYDGRFRIPTFAAALLWAETEARRSGRPVTLYPELKSPGFFTAKGKDPCGRFLSLVRQRNPVRVALWLQCFELEPLLTLRESAEVPVFLLLGRGAPWRRLIARHAGQVDGFGVHKSLLQDVDGSSSGLVDLAHERGCVVHAWTYRDDDLPAGYASPSEELEVAFAMGVDALFCDFPQTAVRLRDGFAERF</sequence>
<dbReference type="InterPro" id="IPR017946">
    <property type="entry name" value="PLC-like_Pdiesterase_TIM-brl"/>
</dbReference>
<keyword evidence="4" id="KW-0319">Glycerol metabolism</keyword>
<dbReference type="GO" id="GO:0006629">
    <property type="term" value="P:lipid metabolic process"/>
    <property type="evidence" value="ECO:0007669"/>
    <property type="project" value="InterPro"/>
</dbReference>
<evidence type="ECO:0000256" key="5">
    <source>
        <dbReference type="ARBA" id="ARBA00022801"/>
    </source>
</evidence>
<comment type="catalytic activity">
    <reaction evidence="6">
        <text>a sn-glycero-3-phosphodiester + H2O = an alcohol + sn-glycerol 3-phosphate + H(+)</text>
        <dbReference type="Rhea" id="RHEA:12969"/>
        <dbReference type="ChEBI" id="CHEBI:15377"/>
        <dbReference type="ChEBI" id="CHEBI:15378"/>
        <dbReference type="ChEBI" id="CHEBI:30879"/>
        <dbReference type="ChEBI" id="CHEBI:57597"/>
        <dbReference type="ChEBI" id="CHEBI:83408"/>
        <dbReference type="EC" id="3.1.4.46"/>
    </reaction>
</comment>
<dbReference type="GO" id="GO:0008889">
    <property type="term" value="F:glycerophosphodiester phosphodiesterase activity"/>
    <property type="evidence" value="ECO:0007669"/>
    <property type="project" value="UniProtKB-EC"/>
</dbReference>
<evidence type="ECO:0000256" key="2">
    <source>
        <dbReference type="ARBA" id="ARBA00012247"/>
    </source>
</evidence>
<dbReference type="EC" id="3.1.4.46" evidence="2"/>
<dbReference type="RefSeq" id="WP_337334301.1">
    <property type="nucleotide sequence ID" value="NZ_JBBDHC010000003.1"/>
</dbReference>